<evidence type="ECO:0000313" key="4">
    <source>
        <dbReference type="Proteomes" id="UP000772186"/>
    </source>
</evidence>
<organism evidence="3 4">
    <name type="scientific">Mycoplasma tauri</name>
    <dbReference type="NCBI Taxonomy" id="547987"/>
    <lineage>
        <taxon>Bacteria</taxon>
        <taxon>Bacillati</taxon>
        <taxon>Mycoplasmatota</taxon>
        <taxon>Mollicutes</taxon>
        <taxon>Mycoplasmataceae</taxon>
        <taxon>Mycoplasma</taxon>
    </lineage>
</organism>
<protein>
    <recommendedName>
        <fullName evidence="2">Single-stranded DNA-binding protein</fullName>
    </recommendedName>
</protein>
<dbReference type="RefSeq" id="WP_223644398.1">
    <property type="nucleotide sequence ID" value="NZ_JAIQBY010000003.1"/>
</dbReference>
<dbReference type="Gene3D" id="2.40.50.140">
    <property type="entry name" value="Nucleic acid-binding proteins"/>
    <property type="match status" value="1"/>
</dbReference>
<reference evidence="3 4" key="1">
    <citation type="submission" date="2021-09" db="EMBL/GenBank/DDBJ databases">
        <title>WGS of Mycoplasma sp. Zaradi2 strains.</title>
        <authorList>
            <person name="Spergser J."/>
        </authorList>
    </citation>
    <scope>NUCLEOTIDE SEQUENCE [LARGE SCALE GENOMIC DNA]</scope>
    <source>
        <strain evidence="3 4">1331</strain>
    </source>
</reference>
<dbReference type="InterPro" id="IPR012340">
    <property type="entry name" value="NA-bd_OB-fold"/>
</dbReference>
<dbReference type="GO" id="GO:0003697">
    <property type="term" value="F:single-stranded DNA binding"/>
    <property type="evidence" value="ECO:0007669"/>
    <property type="project" value="InterPro"/>
</dbReference>
<dbReference type="CDD" id="cd04496">
    <property type="entry name" value="SSB_OBF"/>
    <property type="match status" value="1"/>
</dbReference>
<dbReference type="Proteomes" id="UP000772186">
    <property type="component" value="Unassembled WGS sequence"/>
</dbReference>
<name>A0A953T4R2_9MOLU</name>
<comment type="caution">
    <text evidence="3">The sequence shown here is derived from an EMBL/GenBank/DDBJ whole genome shotgun (WGS) entry which is preliminary data.</text>
</comment>
<gene>
    <name evidence="3" type="ORF">LAD73_00765</name>
</gene>
<dbReference type="GO" id="GO:0009295">
    <property type="term" value="C:nucleoid"/>
    <property type="evidence" value="ECO:0007669"/>
    <property type="project" value="TreeGrafter"/>
</dbReference>
<dbReference type="PANTHER" id="PTHR10302">
    <property type="entry name" value="SINGLE-STRANDED DNA-BINDING PROTEIN"/>
    <property type="match status" value="1"/>
</dbReference>
<evidence type="ECO:0000256" key="2">
    <source>
        <dbReference type="PIRNR" id="PIRNR002070"/>
    </source>
</evidence>
<accession>A0A953T4R2</accession>
<dbReference type="GO" id="GO:0006260">
    <property type="term" value="P:DNA replication"/>
    <property type="evidence" value="ECO:0007669"/>
    <property type="project" value="InterPro"/>
</dbReference>
<evidence type="ECO:0000313" key="3">
    <source>
        <dbReference type="EMBL" id="MBZ4195255.1"/>
    </source>
</evidence>
<evidence type="ECO:0000256" key="1">
    <source>
        <dbReference type="ARBA" id="ARBA00023125"/>
    </source>
</evidence>
<dbReference type="InterPro" id="IPR011344">
    <property type="entry name" value="ssDNA-bd"/>
</dbReference>
<dbReference type="SUPFAM" id="SSF50249">
    <property type="entry name" value="Nucleic acid-binding proteins"/>
    <property type="match status" value="1"/>
</dbReference>
<dbReference type="Pfam" id="PF00436">
    <property type="entry name" value="SSB"/>
    <property type="match status" value="1"/>
</dbReference>
<keyword evidence="4" id="KW-1185">Reference proteome</keyword>
<keyword evidence="1 2" id="KW-0238">DNA-binding</keyword>
<proteinExistence type="predicted"/>
<sequence>MNKVLLVGWIASDIKLDKTKSNVKYARCSIALRKPGLNDYVDYISLVAWDKIAEYMQKNIKKGSLVSLEGALSTNQYKIDEKIVKQTNVVVKSINLLINNRSNDNPSVNDKNEFDLEQDIILIED</sequence>
<dbReference type="InterPro" id="IPR000424">
    <property type="entry name" value="Primosome_PriB/ssb"/>
</dbReference>
<dbReference type="PIRSF" id="PIRSF002070">
    <property type="entry name" value="SSB"/>
    <property type="match status" value="1"/>
</dbReference>
<dbReference type="PROSITE" id="PS50935">
    <property type="entry name" value="SSB"/>
    <property type="match status" value="1"/>
</dbReference>
<dbReference type="EMBL" id="JAIQBY010000003">
    <property type="protein sequence ID" value="MBZ4195255.1"/>
    <property type="molecule type" value="Genomic_DNA"/>
</dbReference>
<dbReference type="AlphaFoldDB" id="A0A953T4R2"/>
<dbReference type="PANTHER" id="PTHR10302:SF27">
    <property type="entry name" value="SINGLE-STRANDED DNA-BINDING PROTEIN"/>
    <property type="match status" value="1"/>
</dbReference>